<feature type="domain" description="Major facilitator superfamily (MFS) profile" evidence="7">
    <location>
        <begin position="15"/>
        <end position="410"/>
    </location>
</feature>
<keyword evidence="2" id="KW-0813">Transport</keyword>
<dbReference type="CDD" id="cd17328">
    <property type="entry name" value="MFS_spinster_like"/>
    <property type="match status" value="1"/>
</dbReference>
<dbReference type="InterPro" id="IPR044770">
    <property type="entry name" value="MFS_spinster-like"/>
</dbReference>
<dbReference type="Gene3D" id="1.20.1250.20">
    <property type="entry name" value="MFS general substrate transporter like domains"/>
    <property type="match status" value="1"/>
</dbReference>
<dbReference type="GO" id="GO:0022857">
    <property type="term" value="F:transmembrane transporter activity"/>
    <property type="evidence" value="ECO:0007669"/>
    <property type="project" value="InterPro"/>
</dbReference>
<dbReference type="PANTHER" id="PTHR23505:SF79">
    <property type="entry name" value="PROTEIN SPINSTER"/>
    <property type="match status" value="1"/>
</dbReference>
<dbReference type="InterPro" id="IPR036259">
    <property type="entry name" value="MFS_trans_sf"/>
</dbReference>
<feature type="transmembrane region" description="Helical" evidence="6">
    <location>
        <begin position="288"/>
        <end position="307"/>
    </location>
</feature>
<feature type="transmembrane region" description="Helical" evidence="6">
    <location>
        <begin position="12"/>
        <end position="33"/>
    </location>
</feature>
<sequence length="413" mass="44813">MTPSDRARISPALATLILLIALNLLNYIDRYILPGELSLVQNEFHATREQMGALTTAMFFVYMLAAPLTGWLGDRYRRKPLIIAGAVLWSLATLSTAWVHGYWTLYFRHAIVGIGEASFGIFAPAVIADFYPERDRNRILSIFYTAIPVGAALGYVAGGQMGSLWGWRQPFFICAIPGLIVAALYGFFGSEPVRGAQDHIKPTTDRATFAGLFRNPAFLTATFGLAMLTFAMGGISNWIPEFLHNPIGLSVAKASQLAGASTVLDGILGTAIGGIIAQRWLRTNHRALYLISFWSVALTLPFGILLFFGPTRFAVPALFAAEFFLFLNTGPLNTAIINSVSAPVRATAVSVNLFCIHFFGDTFSPQIIGKIADHSTLRIGLGATLVSLVLSCAILFIGSRFAPPLEDNVVHHA</sequence>
<dbReference type="EMBL" id="CP121196">
    <property type="protein sequence ID" value="XBH20134.1"/>
    <property type="molecule type" value="Genomic_DNA"/>
</dbReference>
<evidence type="ECO:0000256" key="2">
    <source>
        <dbReference type="ARBA" id="ARBA00022448"/>
    </source>
</evidence>
<comment type="subcellular location">
    <subcellularLocation>
        <location evidence="1">Membrane</location>
        <topology evidence="1">Multi-pass membrane protein</topology>
    </subcellularLocation>
</comment>
<keyword evidence="3 6" id="KW-0812">Transmembrane</keyword>
<feature type="transmembrane region" description="Helical" evidence="6">
    <location>
        <begin position="53"/>
        <end position="73"/>
    </location>
</feature>
<accession>A0AAU7DQC8</accession>
<name>A0AAU7DQC8_9BACT</name>
<evidence type="ECO:0000313" key="8">
    <source>
        <dbReference type="EMBL" id="XBH20134.1"/>
    </source>
</evidence>
<dbReference type="GO" id="GO:0016020">
    <property type="term" value="C:membrane"/>
    <property type="evidence" value="ECO:0007669"/>
    <property type="project" value="UniProtKB-SubCell"/>
</dbReference>
<dbReference type="InterPro" id="IPR020846">
    <property type="entry name" value="MFS_dom"/>
</dbReference>
<keyword evidence="4 6" id="KW-1133">Transmembrane helix</keyword>
<dbReference type="PANTHER" id="PTHR23505">
    <property type="entry name" value="SPINSTER"/>
    <property type="match status" value="1"/>
</dbReference>
<keyword evidence="5 6" id="KW-0472">Membrane</keyword>
<feature type="transmembrane region" description="Helical" evidence="6">
    <location>
        <begin position="139"/>
        <end position="158"/>
    </location>
</feature>
<feature type="transmembrane region" description="Helical" evidence="6">
    <location>
        <begin position="313"/>
        <end position="330"/>
    </location>
</feature>
<evidence type="ECO:0000256" key="6">
    <source>
        <dbReference type="SAM" id="Phobius"/>
    </source>
</evidence>
<organism evidence="8">
    <name type="scientific">Telmatobacter sp. DSM 110680</name>
    <dbReference type="NCBI Taxonomy" id="3036704"/>
    <lineage>
        <taxon>Bacteria</taxon>
        <taxon>Pseudomonadati</taxon>
        <taxon>Acidobacteriota</taxon>
        <taxon>Terriglobia</taxon>
        <taxon>Terriglobales</taxon>
        <taxon>Acidobacteriaceae</taxon>
        <taxon>Telmatobacter</taxon>
    </lineage>
</organism>
<reference evidence="8" key="1">
    <citation type="submission" date="2023-03" db="EMBL/GenBank/DDBJ databases">
        <title>Edaphobacter sp.</title>
        <authorList>
            <person name="Huber K.J."/>
            <person name="Papendorf J."/>
            <person name="Pilke C."/>
            <person name="Bunk B."/>
            <person name="Sproeer C."/>
            <person name="Pester M."/>
        </authorList>
    </citation>
    <scope>NUCLEOTIDE SEQUENCE</scope>
    <source>
        <strain evidence="8">DSM 110680</strain>
    </source>
</reference>
<proteinExistence type="predicted"/>
<evidence type="ECO:0000259" key="7">
    <source>
        <dbReference type="PROSITE" id="PS50850"/>
    </source>
</evidence>
<dbReference type="Pfam" id="PF07690">
    <property type="entry name" value="MFS_1"/>
    <property type="match status" value="1"/>
</dbReference>
<protein>
    <submittedName>
        <fullName evidence="8">MFS transporter</fullName>
    </submittedName>
</protein>
<dbReference type="SUPFAM" id="SSF103473">
    <property type="entry name" value="MFS general substrate transporter"/>
    <property type="match status" value="1"/>
</dbReference>
<evidence type="ECO:0000256" key="4">
    <source>
        <dbReference type="ARBA" id="ARBA00022989"/>
    </source>
</evidence>
<evidence type="ECO:0000256" key="3">
    <source>
        <dbReference type="ARBA" id="ARBA00022692"/>
    </source>
</evidence>
<evidence type="ECO:0000256" key="1">
    <source>
        <dbReference type="ARBA" id="ARBA00004141"/>
    </source>
</evidence>
<dbReference type="AlphaFoldDB" id="A0AAU7DQC8"/>
<feature type="transmembrane region" description="Helical" evidence="6">
    <location>
        <begin position="106"/>
        <end position="127"/>
    </location>
</feature>
<gene>
    <name evidence="8" type="ORF">P8935_15165</name>
</gene>
<feature type="transmembrane region" description="Helical" evidence="6">
    <location>
        <begin position="80"/>
        <end position="100"/>
    </location>
</feature>
<feature type="transmembrane region" description="Helical" evidence="6">
    <location>
        <begin position="170"/>
        <end position="188"/>
    </location>
</feature>
<feature type="transmembrane region" description="Helical" evidence="6">
    <location>
        <begin position="216"/>
        <end position="236"/>
    </location>
</feature>
<feature type="transmembrane region" description="Helical" evidence="6">
    <location>
        <begin position="379"/>
        <end position="398"/>
    </location>
</feature>
<dbReference type="PROSITE" id="PS50850">
    <property type="entry name" value="MFS"/>
    <property type="match status" value="1"/>
</dbReference>
<feature type="transmembrane region" description="Helical" evidence="6">
    <location>
        <begin position="256"/>
        <end position="276"/>
    </location>
</feature>
<dbReference type="RefSeq" id="WP_348265340.1">
    <property type="nucleotide sequence ID" value="NZ_CP121196.1"/>
</dbReference>
<evidence type="ECO:0000256" key="5">
    <source>
        <dbReference type="ARBA" id="ARBA00023136"/>
    </source>
</evidence>
<dbReference type="InterPro" id="IPR011701">
    <property type="entry name" value="MFS"/>
</dbReference>